<evidence type="ECO:0000256" key="1">
    <source>
        <dbReference type="ARBA" id="ARBA00000830"/>
    </source>
</evidence>
<dbReference type="InterPro" id="IPR006439">
    <property type="entry name" value="HAD-SF_hydro_IA"/>
</dbReference>
<dbReference type="eggNOG" id="COG0546">
    <property type="taxonomic scope" value="Bacteria"/>
</dbReference>
<dbReference type="Gene3D" id="3.40.50.1000">
    <property type="entry name" value="HAD superfamily/HAD-like"/>
    <property type="match status" value="1"/>
</dbReference>
<keyword evidence="6" id="KW-1185">Reference proteome</keyword>
<organism evidence="5 6">
    <name type="scientific">Treponema maltophilum ATCC 51939</name>
    <dbReference type="NCBI Taxonomy" id="1125699"/>
    <lineage>
        <taxon>Bacteria</taxon>
        <taxon>Pseudomonadati</taxon>
        <taxon>Spirochaetota</taxon>
        <taxon>Spirochaetia</taxon>
        <taxon>Spirochaetales</taxon>
        <taxon>Treponemataceae</taxon>
        <taxon>Treponema</taxon>
    </lineage>
</organism>
<dbReference type="GO" id="GO:0006281">
    <property type="term" value="P:DNA repair"/>
    <property type="evidence" value="ECO:0007669"/>
    <property type="project" value="TreeGrafter"/>
</dbReference>
<dbReference type="HOGENOM" id="CLU_045011_19_1_12"/>
<evidence type="ECO:0000256" key="4">
    <source>
        <dbReference type="ARBA" id="ARBA00013078"/>
    </source>
</evidence>
<gene>
    <name evidence="5" type="ORF">HMPREF9194_02208</name>
</gene>
<dbReference type="InterPro" id="IPR023214">
    <property type="entry name" value="HAD_sf"/>
</dbReference>
<evidence type="ECO:0000313" key="5">
    <source>
        <dbReference type="EMBL" id="EPF31853.1"/>
    </source>
</evidence>
<sequence>MKVQAVLFDLDGVIINSGADIALSVNAALEAFGYKTLPEDVLVSFVGDGAKKLLIRALEYQNADAANMKNFQELFEWYVDWYRKNPVNKTVLYPGMYELLETLKEKSVYAAVVSNKPLSVAQTILAHFKIGGFFDAVIGPERLSKIKPDPEGLALAVSDIEKKRGVCLERSRIVMVGDSASDIQAGRAFGCITCAVTEGLGNREKLLEEKADIVVPYAGDLKNSGLFSA</sequence>
<name>S3K0T0_TREMA</name>
<comment type="pathway">
    <text evidence="2">Organic acid metabolism; glycolate biosynthesis; glycolate from 2-phosphoglycolate: step 1/1.</text>
</comment>
<dbReference type="SFLD" id="SFLDG01135">
    <property type="entry name" value="C1.5.6:_HAD__Beta-PGM__Phospha"/>
    <property type="match status" value="1"/>
</dbReference>
<accession>S3K0T0</accession>
<dbReference type="Gene3D" id="1.10.150.240">
    <property type="entry name" value="Putative phosphatase, domain 2"/>
    <property type="match status" value="1"/>
</dbReference>
<dbReference type="InterPro" id="IPR036412">
    <property type="entry name" value="HAD-like_sf"/>
</dbReference>
<comment type="similarity">
    <text evidence="3">Belongs to the HAD-like hydrolase superfamily. CbbY/CbbZ/Gph/YieH family.</text>
</comment>
<comment type="caution">
    <text evidence="5">The sequence shown here is derived from an EMBL/GenBank/DDBJ whole genome shotgun (WGS) entry which is preliminary data.</text>
</comment>
<proteinExistence type="inferred from homology"/>
<protein>
    <recommendedName>
        <fullName evidence="4">phosphoglycolate phosphatase</fullName>
        <ecNumber evidence="4">3.1.3.18</ecNumber>
    </recommendedName>
</protein>
<dbReference type="Proteomes" id="UP000014541">
    <property type="component" value="Unassembled WGS sequence"/>
</dbReference>
<comment type="catalytic activity">
    <reaction evidence="1">
        <text>2-phosphoglycolate + H2O = glycolate + phosphate</text>
        <dbReference type="Rhea" id="RHEA:14369"/>
        <dbReference type="ChEBI" id="CHEBI:15377"/>
        <dbReference type="ChEBI" id="CHEBI:29805"/>
        <dbReference type="ChEBI" id="CHEBI:43474"/>
        <dbReference type="ChEBI" id="CHEBI:58033"/>
        <dbReference type="EC" id="3.1.3.18"/>
    </reaction>
</comment>
<dbReference type="RefSeq" id="WP_016526461.1">
    <property type="nucleotide sequence ID" value="NZ_KE332518.1"/>
</dbReference>
<dbReference type="AlphaFoldDB" id="S3K0T0"/>
<dbReference type="Pfam" id="PF13419">
    <property type="entry name" value="HAD_2"/>
    <property type="match status" value="1"/>
</dbReference>
<dbReference type="SFLD" id="SFLDS00003">
    <property type="entry name" value="Haloacid_Dehalogenase"/>
    <property type="match status" value="1"/>
</dbReference>
<reference evidence="5 6" key="1">
    <citation type="submission" date="2013-04" db="EMBL/GenBank/DDBJ databases">
        <title>The Genome Sequence of Treponema maltophilum ATCC 51939.</title>
        <authorList>
            <consortium name="The Broad Institute Genomics Platform"/>
            <person name="Earl A."/>
            <person name="Ward D."/>
            <person name="Feldgarden M."/>
            <person name="Gevers D."/>
            <person name="Leonetti C."/>
            <person name="Blanton J.M."/>
            <person name="Dewhirst F.E."/>
            <person name="Izard J."/>
            <person name="Walker B."/>
            <person name="Young S."/>
            <person name="Zeng Q."/>
            <person name="Gargeya S."/>
            <person name="Fitzgerald M."/>
            <person name="Haas B."/>
            <person name="Abouelleil A."/>
            <person name="Allen A.W."/>
            <person name="Alvarado L."/>
            <person name="Arachchi H.M."/>
            <person name="Berlin A.M."/>
            <person name="Chapman S.B."/>
            <person name="Gainer-Dewar J."/>
            <person name="Goldberg J."/>
            <person name="Griggs A."/>
            <person name="Gujja S."/>
            <person name="Hansen M."/>
            <person name="Howarth C."/>
            <person name="Imamovic A."/>
            <person name="Ireland A."/>
            <person name="Larimer J."/>
            <person name="McCowan C."/>
            <person name="Murphy C."/>
            <person name="Pearson M."/>
            <person name="Poon T.W."/>
            <person name="Priest M."/>
            <person name="Roberts A."/>
            <person name="Saif S."/>
            <person name="Shea T."/>
            <person name="Sisk P."/>
            <person name="Sykes S."/>
            <person name="Wortman J."/>
            <person name="Nusbaum C."/>
            <person name="Birren B."/>
        </authorList>
    </citation>
    <scope>NUCLEOTIDE SEQUENCE [LARGE SCALE GENOMIC DNA]</scope>
    <source>
        <strain evidence="5 6">ATCC 51939</strain>
    </source>
</reference>
<dbReference type="SUPFAM" id="SSF56784">
    <property type="entry name" value="HAD-like"/>
    <property type="match status" value="1"/>
</dbReference>
<dbReference type="InterPro" id="IPR023198">
    <property type="entry name" value="PGP-like_dom2"/>
</dbReference>
<dbReference type="InterPro" id="IPR041492">
    <property type="entry name" value="HAD_2"/>
</dbReference>
<dbReference type="STRING" id="1125699.HMPREF9194_02208"/>
<dbReference type="InterPro" id="IPR050155">
    <property type="entry name" value="HAD-like_hydrolase_sf"/>
</dbReference>
<dbReference type="GO" id="GO:0005829">
    <property type="term" value="C:cytosol"/>
    <property type="evidence" value="ECO:0007669"/>
    <property type="project" value="TreeGrafter"/>
</dbReference>
<dbReference type="PANTHER" id="PTHR43434:SF1">
    <property type="entry name" value="PHOSPHOGLYCOLATE PHOSPHATASE"/>
    <property type="match status" value="1"/>
</dbReference>
<dbReference type="EMBL" id="ATFF01000006">
    <property type="protein sequence ID" value="EPF31853.1"/>
    <property type="molecule type" value="Genomic_DNA"/>
</dbReference>
<dbReference type="NCBIfam" id="TIGR01549">
    <property type="entry name" value="HAD-SF-IA-v1"/>
    <property type="match status" value="1"/>
</dbReference>
<dbReference type="SFLD" id="SFLDG01129">
    <property type="entry name" value="C1.5:_HAD__Beta-PGM__Phosphata"/>
    <property type="match status" value="1"/>
</dbReference>
<evidence type="ECO:0000256" key="2">
    <source>
        <dbReference type="ARBA" id="ARBA00004818"/>
    </source>
</evidence>
<dbReference type="PATRIC" id="fig|1125699.3.peg.2228"/>
<dbReference type="GO" id="GO:0008967">
    <property type="term" value="F:phosphoglycolate phosphatase activity"/>
    <property type="evidence" value="ECO:0007669"/>
    <property type="project" value="UniProtKB-EC"/>
</dbReference>
<evidence type="ECO:0000313" key="6">
    <source>
        <dbReference type="Proteomes" id="UP000014541"/>
    </source>
</evidence>
<dbReference type="PANTHER" id="PTHR43434">
    <property type="entry name" value="PHOSPHOGLYCOLATE PHOSPHATASE"/>
    <property type="match status" value="1"/>
</dbReference>
<dbReference type="PRINTS" id="PR00413">
    <property type="entry name" value="HADHALOGNASE"/>
</dbReference>
<dbReference type="EC" id="3.1.3.18" evidence="4"/>
<evidence type="ECO:0000256" key="3">
    <source>
        <dbReference type="ARBA" id="ARBA00006171"/>
    </source>
</evidence>